<evidence type="ECO:0000259" key="4">
    <source>
        <dbReference type="Pfam" id="PF03865"/>
    </source>
</evidence>
<keyword evidence="2" id="KW-0812">Transmembrane</keyword>
<dbReference type="Gene3D" id="2.40.160.50">
    <property type="entry name" value="membrane protein fhac: a member of the omp85/tpsb transporter family"/>
    <property type="match status" value="1"/>
</dbReference>
<keyword evidence="1" id="KW-1134">Transmembrane beta strand</keyword>
<sequence>MFQGGNVALKNKGLLWGSVWGLLFSSSVVVADDGDSGFRSRVKQAFEQDIPHVDDADVAEEFERRAKEARDPNLDTDIPEVSGREIGPRISVREFRFHRLVEYPEFGIERKIIEEKAEELRVKYMQEDKVVAAGYTVENLKEIALLLDGMGARYAPESLGPRELRKLVNVLERQNAQRGLSYVDLEDIAAELTRFYRQQGLFLAQVQIPAQEVKDGIVTFSVQEGILGQISVHDNKEYKERQLASAFAGQQGKLVNHKDIEESLYLLNDLPALNVTGYFSPGDNPGETRLNLKVRDENSWRLVTRMDNHGSVFTGDNRIFTSVDWFNPLGIGDELTVGYLKSAGIDSFDSGFGSNLGQFKYSLPVFSPRTRVQVSADYNQFKIQNEEDKGDVINMLQLEGINESYALSVEHKFKRSRDFNVSGFFSLTDKKSEITSIDGILDQDNHAIGGEMGVYLDHLSGGVIPMLNVVNAKVQYGELDSYFSQFGAGLERASDFEKFAAETSSLLFVPMPFADSKARLILKSRWQYSEDGLPAFEQFSLGGANGVRAFDVRDFSADQAGLISAEWYPAFPDAINPRIFGNRLNDMLQVALIADAGYGVVNNFEAELANDWAAFSGAGFLFKFSWSENWASQLSVAWPTMSKSSIDGAGDNADDPTVYADFSYFLQ</sequence>
<protein>
    <submittedName>
        <fullName evidence="6">ShlB/FhaC/HecB family hemolysin secretion/activation protein</fullName>
    </submittedName>
</protein>
<comment type="caution">
    <text evidence="6">The sequence shown here is derived from an EMBL/GenBank/DDBJ whole genome shotgun (WGS) entry which is preliminary data.</text>
</comment>
<evidence type="ECO:0000313" key="6">
    <source>
        <dbReference type="EMBL" id="TLM77938.1"/>
    </source>
</evidence>
<dbReference type="Proteomes" id="UP000306791">
    <property type="component" value="Unassembled WGS sequence"/>
</dbReference>
<dbReference type="InterPro" id="IPR051544">
    <property type="entry name" value="TPS_OM_transporter"/>
</dbReference>
<dbReference type="Pfam" id="PF08479">
    <property type="entry name" value="POTRA_2"/>
    <property type="match status" value="1"/>
</dbReference>
<proteinExistence type="predicted"/>
<dbReference type="PANTHER" id="PTHR34597:SF1">
    <property type="entry name" value="HEME_HEMOPEXIN TRANSPORTER PROTEIN HUXB"/>
    <property type="match status" value="1"/>
</dbReference>
<name>A0ABY2UJ06_9GAMM</name>
<keyword evidence="3" id="KW-0998">Cell outer membrane</keyword>
<feature type="domain" description="Polypeptide-transport-associated ShlB-type" evidence="5">
    <location>
        <begin position="176"/>
        <end position="225"/>
    </location>
</feature>
<evidence type="ECO:0000256" key="1">
    <source>
        <dbReference type="ARBA" id="ARBA00022452"/>
    </source>
</evidence>
<evidence type="ECO:0000313" key="7">
    <source>
        <dbReference type="Proteomes" id="UP000306791"/>
    </source>
</evidence>
<organism evidence="6 7">
    <name type="scientific">Microbulbifer harenosus</name>
    <dbReference type="NCBI Taxonomy" id="2576840"/>
    <lineage>
        <taxon>Bacteria</taxon>
        <taxon>Pseudomonadati</taxon>
        <taxon>Pseudomonadota</taxon>
        <taxon>Gammaproteobacteria</taxon>
        <taxon>Cellvibrionales</taxon>
        <taxon>Microbulbiferaceae</taxon>
        <taxon>Microbulbifer</taxon>
    </lineage>
</organism>
<evidence type="ECO:0000259" key="5">
    <source>
        <dbReference type="Pfam" id="PF08479"/>
    </source>
</evidence>
<keyword evidence="1" id="KW-0472">Membrane</keyword>
<reference evidence="6 7" key="1">
    <citation type="submission" date="2019-05" db="EMBL/GenBank/DDBJ databases">
        <title>Microbulbifer harenosus sp. nov., an alginate-degrading bacterium isolated from coastal sand.</title>
        <authorList>
            <person name="Huang H."/>
            <person name="Mo K."/>
            <person name="Bao S."/>
        </authorList>
    </citation>
    <scope>NUCLEOTIDE SEQUENCE [LARGE SCALE GENOMIC DNA]</scope>
    <source>
        <strain evidence="6 7">HB161719</strain>
    </source>
</reference>
<dbReference type="EMBL" id="VANI01000008">
    <property type="protein sequence ID" value="TLM77938.1"/>
    <property type="molecule type" value="Genomic_DNA"/>
</dbReference>
<dbReference type="PANTHER" id="PTHR34597">
    <property type="entry name" value="SLR1661 PROTEIN"/>
    <property type="match status" value="1"/>
</dbReference>
<dbReference type="InterPro" id="IPR013686">
    <property type="entry name" value="Polypept-transport_assoc_ShlB"/>
</dbReference>
<dbReference type="InterPro" id="IPR005565">
    <property type="entry name" value="Hemolysn_activator_HlyB_C"/>
</dbReference>
<evidence type="ECO:0000256" key="3">
    <source>
        <dbReference type="ARBA" id="ARBA00023237"/>
    </source>
</evidence>
<dbReference type="Pfam" id="PF03865">
    <property type="entry name" value="ShlB"/>
    <property type="match status" value="1"/>
</dbReference>
<keyword evidence="7" id="KW-1185">Reference proteome</keyword>
<evidence type="ECO:0000256" key="2">
    <source>
        <dbReference type="ARBA" id="ARBA00022692"/>
    </source>
</evidence>
<dbReference type="Gene3D" id="3.10.20.310">
    <property type="entry name" value="membrane protein fhac"/>
    <property type="match status" value="1"/>
</dbReference>
<accession>A0ABY2UJ06</accession>
<feature type="domain" description="Haemolysin activator HlyB C-terminal" evidence="4">
    <location>
        <begin position="286"/>
        <end position="563"/>
    </location>
</feature>
<gene>
    <name evidence="6" type="ORF">FDY93_07560</name>
</gene>